<sequence>MHLHGTTILAVRDAHGVAMAGDGQVTMGQSVALKHKARKVRKIYKDRVIVGFAGATADAMTLFERFEAKLEQFNGNLVRASVEMAKEWRLDKYLRRLEAMLLVADDTSILLLSGTGDVIEPDDGVAAIGSGGSFALAAARALVRNSSLEGEEIVRKAMAITAEICVFTNDQLTLETLRKDASNKEITTS</sequence>
<evidence type="ECO:0000256" key="1">
    <source>
        <dbReference type="ARBA" id="ARBA00004496"/>
    </source>
</evidence>
<evidence type="ECO:0000256" key="3">
    <source>
        <dbReference type="ARBA" id="ARBA00022490"/>
    </source>
</evidence>
<dbReference type="EC" id="3.4.25.2" evidence="10"/>
<gene>
    <name evidence="10" type="primary">hslV</name>
    <name evidence="11" type="ORF">SAMN05660653_02335</name>
</gene>
<dbReference type="InterPro" id="IPR023333">
    <property type="entry name" value="Proteasome_suB-type"/>
</dbReference>
<comment type="catalytic activity">
    <reaction evidence="10">
        <text>ATP-dependent cleavage of peptide bonds with broad specificity.</text>
        <dbReference type="EC" id="3.4.25.2"/>
    </reaction>
</comment>
<protein>
    <recommendedName>
        <fullName evidence="10">ATP-dependent protease subunit HslV</fullName>
        <ecNumber evidence="10">3.4.25.2</ecNumber>
    </recommendedName>
</protein>
<dbReference type="GO" id="GO:0004298">
    <property type="term" value="F:threonine-type endopeptidase activity"/>
    <property type="evidence" value="ECO:0007669"/>
    <property type="project" value="UniProtKB-KW"/>
</dbReference>
<dbReference type="PANTHER" id="PTHR32194">
    <property type="entry name" value="METALLOPROTEASE TLDD"/>
    <property type="match status" value="1"/>
</dbReference>
<keyword evidence="7 10" id="KW-0479">Metal-binding</keyword>
<dbReference type="CDD" id="cd01913">
    <property type="entry name" value="protease_HslV"/>
    <property type="match status" value="1"/>
</dbReference>
<keyword evidence="8 10" id="KW-0378">Hydrolase</keyword>
<evidence type="ECO:0000256" key="9">
    <source>
        <dbReference type="ARBA" id="ARBA00023053"/>
    </source>
</evidence>
<reference evidence="11 12" key="1">
    <citation type="submission" date="2016-10" db="EMBL/GenBank/DDBJ databases">
        <authorList>
            <person name="de Groot N.N."/>
        </authorList>
    </citation>
    <scope>NUCLEOTIDE SEQUENCE [LARGE SCALE GENOMIC DNA]</scope>
    <source>
        <strain evidence="11 12">ASO4-2</strain>
    </source>
</reference>
<evidence type="ECO:0000313" key="12">
    <source>
        <dbReference type="Proteomes" id="UP000198771"/>
    </source>
</evidence>
<feature type="active site" evidence="10">
    <location>
        <position position="6"/>
    </location>
</feature>
<dbReference type="GO" id="GO:0046872">
    <property type="term" value="F:metal ion binding"/>
    <property type="evidence" value="ECO:0007669"/>
    <property type="project" value="UniProtKB-KW"/>
</dbReference>
<dbReference type="STRING" id="617002.SAMN05660653_02335"/>
<keyword evidence="6 10" id="KW-0888">Threonine protease</keyword>
<evidence type="ECO:0000256" key="2">
    <source>
        <dbReference type="ARBA" id="ARBA00006053"/>
    </source>
</evidence>
<comment type="subunit">
    <text evidence="10">A double ring-shaped homohexamer of HslV is capped on each side by a ring-shaped HslU homohexamer. The assembly of the HslU/HslV complex is dependent on binding of ATP.</text>
</comment>
<dbReference type="Pfam" id="PF00227">
    <property type="entry name" value="Proteasome"/>
    <property type="match status" value="1"/>
</dbReference>
<name>A0A1G6DR62_9BACT</name>
<evidence type="ECO:0000256" key="8">
    <source>
        <dbReference type="ARBA" id="ARBA00022801"/>
    </source>
</evidence>
<evidence type="ECO:0000256" key="4">
    <source>
        <dbReference type="ARBA" id="ARBA00022533"/>
    </source>
</evidence>
<feature type="binding site" evidence="10">
    <location>
        <position position="162"/>
    </location>
    <ligand>
        <name>Na(+)</name>
        <dbReference type="ChEBI" id="CHEBI:29101"/>
    </ligand>
</feature>
<evidence type="ECO:0000256" key="6">
    <source>
        <dbReference type="ARBA" id="ARBA00022698"/>
    </source>
</evidence>
<keyword evidence="9 10" id="KW-0915">Sodium</keyword>
<dbReference type="InterPro" id="IPR001353">
    <property type="entry name" value="Proteasome_sua/b"/>
</dbReference>
<comment type="activity regulation">
    <text evidence="10">Allosterically activated by HslU binding.</text>
</comment>
<dbReference type="PANTHER" id="PTHR32194:SF0">
    <property type="entry name" value="ATP-DEPENDENT PROTEASE SUBUNIT HSLV"/>
    <property type="match status" value="1"/>
</dbReference>
<dbReference type="NCBIfam" id="TIGR03692">
    <property type="entry name" value="ATP_dep_HslV"/>
    <property type="match status" value="1"/>
</dbReference>
<comment type="function">
    <text evidence="10">Protease subunit of a proteasome-like degradation complex believed to be a general protein degrading machinery.</text>
</comment>
<proteinExistence type="inferred from homology"/>
<keyword evidence="4 10" id="KW-0021">Allosteric enzyme</keyword>
<keyword evidence="5 10" id="KW-0645">Protease</keyword>
<evidence type="ECO:0000313" key="11">
    <source>
        <dbReference type="EMBL" id="SDB47611.1"/>
    </source>
</evidence>
<comment type="subcellular location">
    <subcellularLocation>
        <location evidence="1 10">Cytoplasm</location>
    </subcellularLocation>
</comment>
<dbReference type="InterPro" id="IPR022281">
    <property type="entry name" value="ATP-dep_Prtase_HsIV_su"/>
</dbReference>
<dbReference type="PIRSF" id="PIRSF039093">
    <property type="entry name" value="HslV"/>
    <property type="match status" value="1"/>
</dbReference>
<evidence type="ECO:0000256" key="7">
    <source>
        <dbReference type="ARBA" id="ARBA00022723"/>
    </source>
</evidence>
<dbReference type="AlphaFoldDB" id="A0A1G6DR62"/>
<dbReference type="PROSITE" id="PS51476">
    <property type="entry name" value="PROTEASOME_BETA_2"/>
    <property type="match status" value="1"/>
</dbReference>
<feature type="binding site" evidence="10">
    <location>
        <position position="165"/>
    </location>
    <ligand>
        <name>Na(+)</name>
        <dbReference type="ChEBI" id="CHEBI:29101"/>
    </ligand>
</feature>
<keyword evidence="12" id="KW-1185">Reference proteome</keyword>
<dbReference type="EMBL" id="FMXO01000013">
    <property type="protein sequence ID" value="SDB47611.1"/>
    <property type="molecule type" value="Genomic_DNA"/>
</dbReference>
<comment type="similarity">
    <text evidence="2 10">Belongs to the peptidase T1B family. HslV subfamily.</text>
</comment>
<evidence type="ECO:0000256" key="5">
    <source>
        <dbReference type="ARBA" id="ARBA00022670"/>
    </source>
</evidence>
<keyword evidence="3 10" id="KW-0963">Cytoplasm</keyword>
<dbReference type="GO" id="GO:0005839">
    <property type="term" value="C:proteasome core complex"/>
    <property type="evidence" value="ECO:0007669"/>
    <property type="project" value="InterPro"/>
</dbReference>
<accession>A0A1G6DR62</accession>
<dbReference type="GO" id="GO:0051603">
    <property type="term" value="P:proteolysis involved in protein catabolic process"/>
    <property type="evidence" value="ECO:0007669"/>
    <property type="project" value="InterPro"/>
</dbReference>
<organism evidence="11 12">
    <name type="scientific">Desulfonatronum thiosulfatophilum</name>
    <dbReference type="NCBI Taxonomy" id="617002"/>
    <lineage>
        <taxon>Bacteria</taxon>
        <taxon>Pseudomonadati</taxon>
        <taxon>Thermodesulfobacteriota</taxon>
        <taxon>Desulfovibrionia</taxon>
        <taxon>Desulfovibrionales</taxon>
        <taxon>Desulfonatronaceae</taxon>
        <taxon>Desulfonatronum</taxon>
    </lineage>
</organism>
<dbReference type="GO" id="GO:0009376">
    <property type="term" value="C:HslUV protease complex"/>
    <property type="evidence" value="ECO:0007669"/>
    <property type="project" value="UniProtKB-UniRule"/>
</dbReference>
<dbReference type="InterPro" id="IPR029055">
    <property type="entry name" value="Ntn_hydrolases_N"/>
</dbReference>
<dbReference type="Proteomes" id="UP000198771">
    <property type="component" value="Unassembled WGS sequence"/>
</dbReference>
<dbReference type="OrthoDB" id="9804884at2"/>
<dbReference type="SUPFAM" id="SSF56235">
    <property type="entry name" value="N-terminal nucleophile aminohydrolases (Ntn hydrolases)"/>
    <property type="match status" value="1"/>
</dbReference>
<dbReference type="Gene3D" id="3.60.20.10">
    <property type="entry name" value="Glutamine Phosphoribosylpyrophosphate, subunit 1, domain 1"/>
    <property type="match status" value="1"/>
</dbReference>
<feature type="binding site" evidence="10">
    <location>
        <position position="168"/>
    </location>
    <ligand>
        <name>Na(+)</name>
        <dbReference type="ChEBI" id="CHEBI:29101"/>
    </ligand>
</feature>
<dbReference type="NCBIfam" id="NF003964">
    <property type="entry name" value="PRK05456.1"/>
    <property type="match status" value="1"/>
</dbReference>
<dbReference type="RefSeq" id="WP_092121793.1">
    <property type="nucleotide sequence ID" value="NZ_FMXO01000013.1"/>
</dbReference>
<dbReference type="HAMAP" id="MF_00248">
    <property type="entry name" value="HslV"/>
    <property type="match status" value="1"/>
</dbReference>
<evidence type="ECO:0000256" key="10">
    <source>
        <dbReference type="HAMAP-Rule" id="MF_00248"/>
    </source>
</evidence>